<evidence type="ECO:0000313" key="2">
    <source>
        <dbReference type="EMBL" id="PKK71115.1"/>
    </source>
</evidence>
<comment type="caution">
    <text evidence="2">The sequence shown here is derived from an EMBL/GenBank/DDBJ whole genome shotgun (WGS) entry which is preliminary data.</text>
</comment>
<dbReference type="AlphaFoldDB" id="A0A2N1NB17"/>
<accession>A0A2N1NB17</accession>
<evidence type="ECO:0000256" key="1">
    <source>
        <dbReference type="SAM" id="MobiDB-lite"/>
    </source>
</evidence>
<sequence>MRRHYSGIRWSKVLICVQSKNFSSFKKRLKDENRKTDEKEIGEKRPILESPPPRESKKKLQRKANLLEVNSWDICNWDVELLGAI</sequence>
<organism evidence="2 3">
    <name type="scientific">Rhizophagus irregularis</name>
    <dbReference type="NCBI Taxonomy" id="588596"/>
    <lineage>
        <taxon>Eukaryota</taxon>
        <taxon>Fungi</taxon>
        <taxon>Fungi incertae sedis</taxon>
        <taxon>Mucoromycota</taxon>
        <taxon>Glomeromycotina</taxon>
        <taxon>Glomeromycetes</taxon>
        <taxon>Glomerales</taxon>
        <taxon>Glomeraceae</taxon>
        <taxon>Rhizophagus</taxon>
    </lineage>
</organism>
<gene>
    <name evidence="2" type="ORF">RhiirC2_778795</name>
</gene>
<protein>
    <submittedName>
        <fullName evidence="2">Uncharacterized protein</fullName>
    </submittedName>
</protein>
<reference evidence="2 3" key="2">
    <citation type="submission" date="2017-10" db="EMBL/GenBank/DDBJ databases">
        <title>Extensive intraspecific genome diversity in a model arbuscular mycorrhizal fungus.</title>
        <authorList>
            <person name="Chen E.C.H."/>
            <person name="Morin E."/>
            <person name="Baudet D."/>
            <person name="Noel J."/>
            <person name="Ndikumana S."/>
            <person name="Charron P."/>
            <person name="St-Onge C."/>
            <person name="Giorgi J."/>
            <person name="Grigoriev I.V."/>
            <person name="Roux C."/>
            <person name="Martin F.M."/>
            <person name="Corradi N."/>
        </authorList>
    </citation>
    <scope>NUCLEOTIDE SEQUENCE [LARGE SCALE GENOMIC DNA]</scope>
    <source>
        <strain evidence="2 3">C2</strain>
    </source>
</reference>
<feature type="compositionally biased region" description="Basic and acidic residues" evidence="1">
    <location>
        <begin position="29"/>
        <end position="55"/>
    </location>
</feature>
<dbReference type="Proteomes" id="UP000233469">
    <property type="component" value="Unassembled WGS sequence"/>
</dbReference>
<evidence type="ECO:0000313" key="3">
    <source>
        <dbReference type="Proteomes" id="UP000233469"/>
    </source>
</evidence>
<proteinExistence type="predicted"/>
<feature type="region of interest" description="Disordered" evidence="1">
    <location>
        <begin position="28"/>
        <end position="59"/>
    </location>
</feature>
<name>A0A2N1NB17_9GLOM</name>
<dbReference type="EMBL" id="LLXL01000547">
    <property type="protein sequence ID" value="PKK71115.1"/>
    <property type="molecule type" value="Genomic_DNA"/>
</dbReference>
<reference evidence="2 3" key="1">
    <citation type="submission" date="2016-04" db="EMBL/GenBank/DDBJ databases">
        <title>Genome analyses suggest a sexual origin of heterokaryosis in a supposedly ancient asexual fungus.</title>
        <authorList>
            <person name="Ropars J."/>
            <person name="Sedzielewska K."/>
            <person name="Noel J."/>
            <person name="Charron P."/>
            <person name="Farinelli L."/>
            <person name="Marton T."/>
            <person name="Kruger M."/>
            <person name="Pelin A."/>
            <person name="Brachmann A."/>
            <person name="Corradi N."/>
        </authorList>
    </citation>
    <scope>NUCLEOTIDE SEQUENCE [LARGE SCALE GENOMIC DNA]</scope>
    <source>
        <strain evidence="2 3">C2</strain>
    </source>
</reference>